<feature type="compositionally biased region" description="Low complexity" evidence="1">
    <location>
        <begin position="253"/>
        <end position="265"/>
    </location>
</feature>
<keyword evidence="3" id="KW-1185">Reference proteome</keyword>
<accession>A0ABY7UJ75</accession>
<dbReference type="InterPro" id="IPR037175">
    <property type="entry name" value="KFase_sf"/>
</dbReference>
<reference evidence="2 3" key="1">
    <citation type="submission" date="2020-10" db="EMBL/GenBank/DDBJ databases">
        <title>Complete genome sequence of Corynebacterium jeddahense DSM 45997, type strain of Corynebacterium jeddahense.</title>
        <authorList>
            <person name="Busche T."/>
            <person name="Kalinowski J."/>
            <person name="Ruckert C."/>
        </authorList>
    </citation>
    <scope>NUCLEOTIDE SEQUENCE [LARGE SCALE GENOMIC DNA]</scope>
    <source>
        <strain evidence="2 3">DSM 45997</strain>
    </source>
</reference>
<protein>
    <submittedName>
        <fullName evidence="2">Kynurenine formamidase</fullName>
        <ecNumber evidence="2">3.5.1.9</ecNumber>
    </submittedName>
</protein>
<proteinExistence type="predicted"/>
<dbReference type="EC" id="3.5.1.9" evidence="2"/>
<sequence length="265" mass="29213">MGRMFVHLSHILDPDGPHYPTSPTLTTEPHAVIGQGSDSNDVISQLPNHFGTHMDAPRHFTPDGLTFAELPTERFNFDGDEILLIDVPAKGEPRSIVTVEDVEGEDFNGIRMLLIRTGFERFRDTDPETYMNEGPCLDPKLCEWLATETGVECVGMDWLSVAAPWNDLGTEAHRQLLGYYRDNFVTAIEDLSLAPVGDNWIDFLTLGGLRIKGIDSSQVSVTAFLNDLDFLDELDGRDGPDAEEASFDGVVRDPNAPAPAAEDEP</sequence>
<dbReference type="Proteomes" id="UP001218071">
    <property type="component" value="Chromosome"/>
</dbReference>
<dbReference type="GO" id="GO:0004061">
    <property type="term" value="F:arylformamidase activity"/>
    <property type="evidence" value="ECO:0007669"/>
    <property type="project" value="UniProtKB-EC"/>
</dbReference>
<evidence type="ECO:0000313" key="3">
    <source>
        <dbReference type="Proteomes" id="UP001218071"/>
    </source>
</evidence>
<gene>
    <name evidence="2" type="primary">kynB</name>
    <name evidence="2" type="ORF">CJEDD_00700</name>
</gene>
<dbReference type="PANTHER" id="PTHR31118:SF32">
    <property type="entry name" value="KYNURENINE FORMAMIDASE"/>
    <property type="match status" value="1"/>
</dbReference>
<dbReference type="Gene3D" id="3.50.30.50">
    <property type="entry name" value="Putative cyclase"/>
    <property type="match status" value="1"/>
</dbReference>
<dbReference type="Pfam" id="PF04199">
    <property type="entry name" value="Cyclase"/>
    <property type="match status" value="1"/>
</dbReference>
<evidence type="ECO:0000313" key="2">
    <source>
        <dbReference type="EMBL" id="WCZ37769.1"/>
    </source>
</evidence>
<dbReference type="PANTHER" id="PTHR31118">
    <property type="entry name" value="CYCLASE-LIKE PROTEIN 2"/>
    <property type="match status" value="1"/>
</dbReference>
<keyword evidence="2" id="KW-0378">Hydrolase</keyword>
<dbReference type="SUPFAM" id="SSF102198">
    <property type="entry name" value="Putative cyclase"/>
    <property type="match status" value="1"/>
</dbReference>
<dbReference type="InterPro" id="IPR007325">
    <property type="entry name" value="KFase/CYL"/>
</dbReference>
<organism evidence="2 3">
    <name type="scientific">Corynebacterium jeddahense</name>
    <dbReference type="NCBI Taxonomy" id="1414719"/>
    <lineage>
        <taxon>Bacteria</taxon>
        <taxon>Bacillati</taxon>
        <taxon>Actinomycetota</taxon>
        <taxon>Actinomycetes</taxon>
        <taxon>Mycobacteriales</taxon>
        <taxon>Corynebacteriaceae</taxon>
        <taxon>Corynebacterium</taxon>
    </lineage>
</organism>
<dbReference type="EMBL" id="CP063194">
    <property type="protein sequence ID" value="WCZ37769.1"/>
    <property type="molecule type" value="Genomic_DNA"/>
</dbReference>
<evidence type="ECO:0000256" key="1">
    <source>
        <dbReference type="SAM" id="MobiDB-lite"/>
    </source>
</evidence>
<name>A0ABY7UJ75_9CORY</name>
<feature type="region of interest" description="Disordered" evidence="1">
    <location>
        <begin position="235"/>
        <end position="265"/>
    </location>
</feature>